<evidence type="ECO:0000313" key="8">
    <source>
        <dbReference type="Proteomes" id="UP000595362"/>
    </source>
</evidence>
<dbReference type="InterPro" id="IPR001123">
    <property type="entry name" value="LeuE-type"/>
</dbReference>
<dbReference type="Pfam" id="PF01810">
    <property type="entry name" value="LysE"/>
    <property type="match status" value="1"/>
</dbReference>
<gene>
    <name evidence="7" type="ORF">HYS17_04670</name>
</gene>
<dbReference type="PANTHER" id="PTHR30086">
    <property type="entry name" value="ARGININE EXPORTER PROTEIN ARGO"/>
    <property type="match status" value="1"/>
</dbReference>
<keyword evidence="2" id="KW-1003">Cell membrane</keyword>
<dbReference type="Proteomes" id="UP000595362">
    <property type="component" value="Chromosome"/>
</dbReference>
<evidence type="ECO:0000256" key="6">
    <source>
        <dbReference type="SAM" id="Phobius"/>
    </source>
</evidence>
<keyword evidence="5 6" id="KW-0472">Membrane</keyword>
<protein>
    <submittedName>
        <fullName evidence="7">LysE family translocator</fullName>
    </submittedName>
</protein>
<dbReference type="AlphaFoldDB" id="A0A7T5R3U5"/>
<comment type="subcellular location">
    <subcellularLocation>
        <location evidence="1">Cell membrane</location>
        <topology evidence="1">Multi-pass membrane protein</topology>
    </subcellularLocation>
</comment>
<evidence type="ECO:0000256" key="3">
    <source>
        <dbReference type="ARBA" id="ARBA00022692"/>
    </source>
</evidence>
<feature type="transmembrane region" description="Helical" evidence="6">
    <location>
        <begin position="38"/>
        <end position="68"/>
    </location>
</feature>
<dbReference type="PANTHER" id="PTHR30086:SF20">
    <property type="entry name" value="ARGININE EXPORTER PROTEIN ARGO-RELATED"/>
    <property type="match status" value="1"/>
</dbReference>
<dbReference type="GO" id="GO:0015171">
    <property type="term" value="F:amino acid transmembrane transporter activity"/>
    <property type="evidence" value="ECO:0007669"/>
    <property type="project" value="TreeGrafter"/>
</dbReference>
<keyword evidence="4 6" id="KW-1133">Transmembrane helix</keyword>
<reference evidence="7 8" key="1">
    <citation type="submission" date="2020-07" db="EMBL/GenBank/DDBJ databases">
        <title>Huge and variable diversity of episymbiotic CPR bacteria and DPANN archaea in groundwater ecosystems.</title>
        <authorList>
            <person name="He C.Y."/>
            <person name="Keren R."/>
            <person name="Whittaker M."/>
            <person name="Farag I.F."/>
            <person name="Doudna J."/>
            <person name="Cate J.H.D."/>
            <person name="Banfield J.F."/>
        </authorList>
    </citation>
    <scope>NUCLEOTIDE SEQUENCE [LARGE SCALE GENOMIC DNA]</scope>
    <source>
        <strain evidence="7">NC_groundwater_70_Ag_B-0.1um_54_66</strain>
    </source>
</reference>
<feature type="transmembrane region" description="Helical" evidence="6">
    <location>
        <begin position="6"/>
        <end position="26"/>
    </location>
</feature>
<accession>A0A7T5R3U5</accession>
<evidence type="ECO:0000313" key="7">
    <source>
        <dbReference type="EMBL" id="QQG37063.1"/>
    </source>
</evidence>
<name>A0A7T5R3U5_9BACT</name>
<feature type="transmembrane region" description="Helical" evidence="6">
    <location>
        <begin position="184"/>
        <end position="203"/>
    </location>
</feature>
<evidence type="ECO:0000256" key="5">
    <source>
        <dbReference type="ARBA" id="ARBA00023136"/>
    </source>
</evidence>
<organism evidence="7 8">
    <name type="scientific">Micavibrio aeruginosavorus</name>
    <dbReference type="NCBI Taxonomy" id="349221"/>
    <lineage>
        <taxon>Bacteria</taxon>
        <taxon>Pseudomonadati</taxon>
        <taxon>Bdellovibrionota</taxon>
        <taxon>Bdellovibrionia</taxon>
        <taxon>Bdellovibrionales</taxon>
        <taxon>Pseudobdellovibrionaceae</taxon>
        <taxon>Micavibrio</taxon>
    </lineage>
</organism>
<dbReference type="GO" id="GO:0005886">
    <property type="term" value="C:plasma membrane"/>
    <property type="evidence" value="ECO:0007669"/>
    <property type="project" value="UniProtKB-SubCell"/>
</dbReference>
<evidence type="ECO:0000256" key="4">
    <source>
        <dbReference type="ARBA" id="ARBA00022989"/>
    </source>
</evidence>
<evidence type="ECO:0000256" key="2">
    <source>
        <dbReference type="ARBA" id="ARBA00022475"/>
    </source>
</evidence>
<proteinExistence type="predicted"/>
<feature type="transmembrane region" description="Helical" evidence="6">
    <location>
        <begin position="147"/>
        <end position="172"/>
    </location>
</feature>
<sequence>MITDLLIPFVLATIILGLIPGPNVALTVANSLAHGTRYGLLTVAGTSSAMVPQLILTVMGLSTFITLLSQWFDVLRWAGVAYLVYLGIRECLAPVQDLAHIQAKAQSVHEIYWRGFLVSLTNPKTLLFYGAFFPQFIAGDAHVTEQLIVLALSFILVIGCIDSLWACMAGAARRYLLGKTVWRNRISGGFLIIAAILLAVIRVD</sequence>
<evidence type="ECO:0000256" key="1">
    <source>
        <dbReference type="ARBA" id="ARBA00004651"/>
    </source>
</evidence>
<feature type="transmembrane region" description="Helical" evidence="6">
    <location>
        <begin position="112"/>
        <end position="132"/>
    </location>
</feature>
<dbReference type="PIRSF" id="PIRSF006324">
    <property type="entry name" value="LeuE"/>
    <property type="match status" value="1"/>
</dbReference>
<dbReference type="EMBL" id="CP066681">
    <property type="protein sequence ID" value="QQG37063.1"/>
    <property type="molecule type" value="Genomic_DNA"/>
</dbReference>
<keyword evidence="3 6" id="KW-0812">Transmembrane</keyword>